<dbReference type="KEGG" id="ach:Achl_0444"/>
<evidence type="ECO:0008006" key="4">
    <source>
        <dbReference type="Google" id="ProtNLM"/>
    </source>
</evidence>
<accession>B8HAI2</accession>
<keyword evidence="1" id="KW-0812">Transmembrane</keyword>
<keyword evidence="3" id="KW-1185">Reference proteome</keyword>
<dbReference type="STRING" id="452863.Achl_0444"/>
<sequence length="86" mass="9306">MMYWDGSMGTWGYVLSGLSFILFWGAVIAAIVLFARSATAGRHGSGGDGGTYSVAEHLLAERFARGEIDESEYMARLAVLRRGRSA</sequence>
<keyword evidence="1" id="KW-0472">Membrane</keyword>
<protein>
    <recommendedName>
        <fullName evidence="4">SHOCT domain-containing protein</fullName>
    </recommendedName>
</protein>
<dbReference type="HOGENOM" id="CLU_159099_1_0_11"/>
<dbReference type="AlphaFoldDB" id="B8HAI2"/>
<organism evidence="2 3">
    <name type="scientific">Pseudarthrobacter chlorophenolicus (strain ATCC 700700 / DSM 12829 / CIP 107037 / JCM 12360 / KCTC 9906 / NCIMB 13794 / A6)</name>
    <name type="common">Arthrobacter chlorophenolicus</name>
    <dbReference type="NCBI Taxonomy" id="452863"/>
    <lineage>
        <taxon>Bacteria</taxon>
        <taxon>Bacillati</taxon>
        <taxon>Actinomycetota</taxon>
        <taxon>Actinomycetes</taxon>
        <taxon>Micrococcales</taxon>
        <taxon>Micrococcaceae</taxon>
        <taxon>Pseudarthrobacter</taxon>
    </lineage>
</organism>
<gene>
    <name evidence="2" type="ordered locus">Achl_0444</name>
</gene>
<keyword evidence="1" id="KW-1133">Transmembrane helix</keyword>
<reference evidence="2" key="1">
    <citation type="submission" date="2009-01" db="EMBL/GenBank/DDBJ databases">
        <title>Complete sequence of chromosome of Arthrobacter chlorophenolicus A6.</title>
        <authorList>
            <consortium name="US DOE Joint Genome Institute"/>
            <person name="Lucas S."/>
            <person name="Copeland A."/>
            <person name="Lapidus A."/>
            <person name="Glavina del Rio T."/>
            <person name="Tice H."/>
            <person name="Bruce D."/>
            <person name="Goodwin L."/>
            <person name="Pitluck S."/>
            <person name="Goltsman E."/>
            <person name="Clum A."/>
            <person name="Larimer F."/>
            <person name="Land M."/>
            <person name="Hauser L."/>
            <person name="Kyrpides N."/>
            <person name="Mikhailova N."/>
            <person name="Jansson J."/>
            <person name="Richardson P."/>
        </authorList>
    </citation>
    <scope>NUCLEOTIDE SEQUENCE [LARGE SCALE GENOMIC DNA]</scope>
    <source>
        <strain evidence="2">A6</strain>
    </source>
</reference>
<evidence type="ECO:0000313" key="3">
    <source>
        <dbReference type="Proteomes" id="UP000002505"/>
    </source>
</evidence>
<evidence type="ECO:0000313" key="2">
    <source>
        <dbReference type="EMBL" id="ACL38443.1"/>
    </source>
</evidence>
<dbReference type="eggNOG" id="COG3462">
    <property type="taxonomic scope" value="Bacteria"/>
</dbReference>
<dbReference type="RefSeq" id="WP_015935670.1">
    <property type="nucleotide sequence ID" value="NC_011886.1"/>
</dbReference>
<proteinExistence type="predicted"/>
<evidence type="ECO:0000256" key="1">
    <source>
        <dbReference type="SAM" id="Phobius"/>
    </source>
</evidence>
<feature type="transmembrane region" description="Helical" evidence="1">
    <location>
        <begin position="12"/>
        <end position="35"/>
    </location>
</feature>
<dbReference type="Proteomes" id="UP000002505">
    <property type="component" value="Chromosome"/>
</dbReference>
<name>B8HAI2_PSECP</name>
<dbReference type="EMBL" id="CP001341">
    <property type="protein sequence ID" value="ACL38443.1"/>
    <property type="molecule type" value="Genomic_DNA"/>
</dbReference>